<comment type="caution">
    <text evidence="3">The sequence shown here is derived from an EMBL/GenBank/DDBJ whole genome shotgun (WGS) entry which is preliminary data.</text>
</comment>
<gene>
    <name evidence="3" type="ORF">NGB36_29905</name>
</gene>
<dbReference type="Gene3D" id="3.90.550.10">
    <property type="entry name" value="Spore Coat Polysaccharide Biosynthesis Protein SpsA, Chain A"/>
    <property type="match status" value="1"/>
</dbReference>
<evidence type="ECO:0000259" key="2">
    <source>
        <dbReference type="Pfam" id="PF12804"/>
    </source>
</evidence>
<evidence type="ECO:0000313" key="3">
    <source>
        <dbReference type="EMBL" id="MCQ4084677.1"/>
    </source>
</evidence>
<dbReference type="EMBL" id="JANFNG010000039">
    <property type="protein sequence ID" value="MCQ4084677.1"/>
    <property type="molecule type" value="Genomic_DNA"/>
</dbReference>
<reference evidence="3" key="1">
    <citation type="submission" date="2022-06" db="EMBL/GenBank/DDBJ databases">
        <title>Draft genome sequence of Streptomyces sp. RB6PN25 isolated from peat swamp forest in Thailand.</title>
        <authorList>
            <person name="Duangmal K."/>
            <person name="Klaysubun C."/>
        </authorList>
    </citation>
    <scope>NUCLEOTIDE SEQUENCE</scope>
    <source>
        <strain evidence="3">RB6PN25</strain>
    </source>
</reference>
<organism evidence="3 4">
    <name type="scientific">Streptomyces humicola</name>
    <dbReference type="NCBI Taxonomy" id="2953240"/>
    <lineage>
        <taxon>Bacteria</taxon>
        <taxon>Bacillati</taxon>
        <taxon>Actinomycetota</taxon>
        <taxon>Actinomycetes</taxon>
        <taxon>Kitasatosporales</taxon>
        <taxon>Streptomycetaceae</taxon>
        <taxon>Streptomyces</taxon>
    </lineage>
</organism>
<proteinExistence type="predicted"/>
<dbReference type="Proteomes" id="UP001057702">
    <property type="component" value="Unassembled WGS sequence"/>
</dbReference>
<dbReference type="Pfam" id="PF12804">
    <property type="entry name" value="NTP_transf_3"/>
    <property type="match status" value="1"/>
</dbReference>
<name>A0ABT1Q456_9ACTN</name>
<feature type="domain" description="MobA-like NTP transferase" evidence="2">
    <location>
        <begin position="7"/>
        <end position="168"/>
    </location>
</feature>
<dbReference type="SUPFAM" id="SSF53448">
    <property type="entry name" value="Nucleotide-diphospho-sugar transferases"/>
    <property type="match status" value="1"/>
</dbReference>
<dbReference type="RefSeq" id="WP_255923744.1">
    <property type="nucleotide sequence ID" value="NZ_JANFNG010000039.1"/>
</dbReference>
<sequence length="218" mass="22521">MKQFVAGVVLAAGTGRRLGGQPKALLTYRGGLLVEHAARVLRDGGCDVVHVVLGAAAAEVRERATGLDWCRLVDNPDWAQGMGSSLRVGLASLRSTDARAAVVSLVDQPGIGPEAVARLLSSGVSRASLAAAAYDGSRGHPVLFGADHWPAVISSAKGDQGARAYLRGRESTITLVECGDISSPGDIDTPADLRLLSEPGGRAAERPREGRAPGATNR</sequence>
<protein>
    <submittedName>
        <fullName evidence="3">Nucleotidyltransferase family protein</fullName>
    </submittedName>
</protein>
<dbReference type="CDD" id="cd04182">
    <property type="entry name" value="GT_2_like_f"/>
    <property type="match status" value="1"/>
</dbReference>
<dbReference type="PANTHER" id="PTHR43777">
    <property type="entry name" value="MOLYBDENUM COFACTOR CYTIDYLYLTRANSFERASE"/>
    <property type="match status" value="1"/>
</dbReference>
<dbReference type="InterPro" id="IPR029044">
    <property type="entry name" value="Nucleotide-diphossugar_trans"/>
</dbReference>
<keyword evidence="4" id="KW-1185">Reference proteome</keyword>
<evidence type="ECO:0000313" key="4">
    <source>
        <dbReference type="Proteomes" id="UP001057702"/>
    </source>
</evidence>
<dbReference type="PANTHER" id="PTHR43777:SF1">
    <property type="entry name" value="MOLYBDENUM COFACTOR CYTIDYLYLTRANSFERASE"/>
    <property type="match status" value="1"/>
</dbReference>
<evidence type="ECO:0000256" key="1">
    <source>
        <dbReference type="SAM" id="MobiDB-lite"/>
    </source>
</evidence>
<accession>A0ABT1Q456</accession>
<feature type="region of interest" description="Disordered" evidence="1">
    <location>
        <begin position="184"/>
        <end position="218"/>
    </location>
</feature>
<dbReference type="InterPro" id="IPR025877">
    <property type="entry name" value="MobA-like_NTP_Trfase"/>
</dbReference>